<gene>
    <name evidence="3" type="ORF">CLCY_1c03590</name>
</gene>
<evidence type="ECO:0000256" key="1">
    <source>
        <dbReference type="ARBA" id="ARBA00007689"/>
    </source>
</evidence>
<dbReference type="InterPro" id="IPR005545">
    <property type="entry name" value="YCII"/>
</dbReference>
<comment type="similarity">
    <text evidence="1">Belongs to the YciI family.</text>
</comment>
<dbReference type="SUPFAM" id="SSF54909">
    <property type="entry name" value="Dimeric alpha+beta barrel"/>
    <property type="match status" value="1"/>
</dbReference>
<dbReference type="PANTHER" id="PTHR37828:SF1">
    <property type="entry name" value="YCII-RELATED DOMAIN-CONTAINING PROTEIN"/>
    <property type="match status" value="1"/>
</dbReference>
<dbReference type="STRING" id="1121307.CLCY_1c03590"/>
<feature type="domain" description="YCII-related" evidence="2">
    <location>
        <begin position="4"/>
        <end position="83"/>
    </location>
</feature>
<reference evidence="3 4" key="1">
    <citation type="submission" date="2015-06" db="EMBL/GenBank/DDBJ databases">
        <title>Draft genome sequence of the purine-degrading Clostridium cylindrosporum HC-1 (DSM 605).</title>
        <authorList>
            <person name="Poehlein A."/>
            <person name="Schiel-Bengelsdorf B."/>
            <person name="Bengelsdorf F."/>
            <person name="Daniel R."/>
            <person name="Duerre P."/>
        </authorList>
    </citation>
    <scope>NUCLEOTIDE SEQUENCE [LARGE SCALE GENOMIC DNA]</scope>
    <source>
        <strain evidence="3 4">DSM 605</strain>
    </source>
</reference>
<keyword evidence="4" id="KW-1185">Reference proteome</keyword>
<accession>A0A0J8D4N4</accession>
<dbReference type="Gene3D" id="3.30.70.1060">
    <property type="entry name" value="Dimeric alpha+beta barrel"/>
    <property type="match status" value="1"/>
</dbReference>
<dbReference type="PANTHER" id="PTHR37828">
    <property type="entry name" value="GSR2449 PROTEIN"/>
    <property type="match status" value="1"/>
</dbReference>
<organism evidence="3 4">
    <name type="scientific">Clostridium cylindrosporum DSM 605</name>
    <dbReference type="NCBI Taxonomy" id="1121307"/>
    <lineage>
        <taxon>Bacteria</taxon>
        <taxon>Bacillati</taxon>
        <taxon>Bacillota</taxon>
        <taxon>Clostridia</taxon>
        <taxon>Eubacteriales</taxon>
        <taxon>Clostridiaceae</taxon>
        <taxon>Clostridium</taxon>
    </lineage>
</organism>
<comment type="caution">
    <text evidence="3">The sequence shown here is derived from an EMBL/GenBank/DDBJ whole genome shotgun (WGS) entry which is preliminary data.</text>
</comment>
<dbReference type="EMBL" id="LFVU01000028">
    <property type="protein sequence ID" value="KMT21125.1"/>
    <property type="molecule type" value="Genomic_DNA"/>
</dbReference>
<sequence length="88" mass="10028">MILYAAFMETVDKEKDAEVLKEHLEYLYGLLDSGKVVAKGPFTDHSGGLIIYNASSMEEAKEWIEKDPVIRDGSRKYTLKEWKSTLEA</sequence>
<evidence type="ECO:0000313" key="3">
    <source>
        <dbReference type="EMBL" id="KMT21125.1"/>
    </source>
</evidence>
<dbReference type="RefSeq" id="WP_200899984.1">
    <property type="nucleotide sequence ID" value="NZ_LFVU01000028.1"/>
</dbReference>
<evidence type="ECO:0000313" key="4">
    <source>
        <dbReference type="Proteomes" id="UP000036756"/>
    </source>
</evidence>
<proteinExistence type="inferred from homology"/>
<protein>
    <submittedName>
        <fullName evidence="3">YCII-like domain-containing protein</fullName>
    </submittedName>
</protein>
<dbReference type="AlphaFoldDB" id="A0A0J8D4N4"/>
<dbReference type="PATRIC" id="fig|1121307.3.peg.724"/>
<dbReference type="InterPro" id="IPR011008">
    <property type="entry name" value="Dimeric_a/b-barrel"/>
</dbReference>
<name>A0A0J8D4N4_CLOCY</name>
<evidence type="ECO:0000259" key="2">
    <source>
        <dbReference type="Pfam" id="PF03795"/>
    </source>
</evidence>
<dbReference type="Proteomes" id="UP000036756">
    <property type="component" value="Unassembled WGS sequence"/>
</dbReference>
<dbReference type="Pfam" id="PF03795">
    <property type="entry name" value="YCII"/>
    <property type="match status" value="1"/>
</dbReference>